<proteinExistence type="predicted"/>
<protein>
    <recommendedName>
        <fullName evidence="2">Restriction endonuclease type I HsdR N-terminal domain-containing protein</fullName>
    </recommendedName>
</protein>
<dbReference type="InterPro" id="IPR007409">
    <property type="entry name" value="Restrct_endonuc_type1_HsdR_N"/>
</dbReference>
<evidence type="ECO:0000313" key="4">
    <source>
        <dbReference type="Proteomes" id="UP000469440"/>
    </source>
</evidence>
<dbReference type="GO" id="GO:0003677">
    <property type="term" value="F:DNA binding"/>
    <property type="evidence" value="ECO:0007669"/>
    <property type="project" value="UniProtKB-KW"/>
</dbReference>
<organism evidence="3 4">
    <name type="scientific">Caproicibacter fermentans</name>
    <dbReference type="NCBI Taxonomy" id="2576756"/>
    <lineage>
        <taxon>Bacteria</taxon>
        <taxon>Bacillati</taxon>
        <taxon>Bacillota</taxon>
        <taxon>Clostridia</taxon>
        <taxon>Eubacteriales</taxon>
        <taxon>Acutalibacteraceae</taxon>
        <taxon>Caproicibacter</taxon>
    </lineage>
</organism>
<sequence length="358" mass="41197">MDFIDQIKQFSKRVESMKDSVQTEEATKTSIIMPFFSLLGYDVFNPAEFVPEFTADVGIKKGEKVDYAILSEGEPVILIECKWIGEPLEKHDSQLFRYFGTTKAKFAILTNGMIYRFYTDLEEPNKMDEVPFLEINILDIKDGQVAELKKFHKSTFNVSDIFDTASELKYSHEFQKVFATELQNPSDDFLRLFLTPVYSGVKTQAIMEKFRPVLKKALNGYINELMSDKIKSALGVNTDSPSDAHVEEPEEEPESEPAVPESKIVTTEEELEAFVIVKMILKDTVSLSDISYKDTINYFGVLYQGKTTKWICRFVFRGSHKYLILPDENKKEVKIELETIYQIADHSNEIVQVLQRYL</sequence>
<feature type="domain" description="Restriction endonuclease type I HsdR N-terminal" evidence="2">
    <location>
        <begin position="60"/>
        <end position="125"/>
    </location>
</feature>
<dbReference type="AlphaFoldDB" id="A0A6N8HYX6"/>
<comment type="caution">
    <text evidence="3">The sequence shown here is derived from an EMBL/GenBank/DDBJ whole genome shotgun (WGS) entry which is preliminary data.</text>
</comment>
<evidence type="ECO:0000313" key="3">
    <source>
        <dbReference type="EMBL" id="MVB11051.1"/>
    </source>
</evidence>
<accession>A0A6N8HYX6</accession>
<name>A0A6N8HYX6_9FIRM</name>
<dbReference type="RefSeq" id="WP_156990384.1">
    <property type="nucleotide sequence ID" value="NZ_VWXL01000052.1"/>
</dbReference>
<reference evidence="3 4" key="1">
    <citation type="submission" date="2019-09" db="EMBL/GenBank/DDBJ databases">
        <title>Genome sequence of Clostridium sp. EA1.</title>
        <authorList>
            <person name="Poehlein A."/>
            <person name="Bengelsdorf F.R."/>
            <person name="Daniel R."/>
        </authorList>
    </citation>
    <scope>NUCLEOTIDE SEQUENCE [LARGE SCALE GENOMIC DNA]</scope>
    <source>
        <strain evidence="3 4">EA1</strain>
    </source>
</reference>
<dbReference type="Pfam" id="PF04313">
    <property type="entry name" value="HSDR_N"/>
    <property type="match status" value="1"/>
</dbReference>
<dbReference type="PIRSF" id="PIRSF035009">
    <property type="entry name" value="UCP035009_HSDR_N"/>
    <property type="match status" value="1"/>
</dbReference>
<dbReference type="GO" id="GO:0009307">
    <property type="term" value="P:DNA restriction-modification system"/>
    <property type="evidence" value="ECO:0007669"/>
    <property type="project" value="UniProtKB-KW"/>
</dbReference>
<dbReference type="Proteomes" id="UP000469440">
    <property type="component" value="Unassembled WGS sequence"/>
</dbReference>
<keyword evidence="4" id="KW-1185">Reference proteome</keyword>
<dbReference type="InterPro" id="IPR017035">
    <property type="entry name" value="UCP035009_HsdR_All3000-type"/>
</dbReference>
<evidence type="ECO:0000259" key="2">
    <source>
        <dbReference type="Pfam" id="PF04313"/>
    </source>
</evidence>
<evidence type="ECO:0000256" key="1">
    <source>
        <dbReference type="SAM" id="MobiDB-lite"/>
    </source>
</evidence>
<feature type="region of interest" description="Disordered" evidence="1">
    <location>
        <begin position="236"/>
        <end position="262"/>
    </location>
</feature>
<dbReference type="OrthoDB" id="9148007at2"/>
<dbReference type="GO" id="GO:0005524">
    <property type="term" value="F:ATP binding"/>
    <property type="evidence" value="ECO:0007669"/>
    <property type="project" value="UniProtKB-KW"/>
</dbReference>
<dbReference type="GO" id="GO:0009035">
    <property type="term" value="F:type I site-specific deoxyribonuclease activity"/>
    <property type="evidence" value="ECO:0007669"/>
    <property type="project" value="UniProtKB-EC"/>
</dbReference>
<gene>
    <name evidence="3" type="ORF">CAFE_17530</name>
</gene>
<dbReference type="EMBL" id="VWXL01000052">
    <property type="protein sequence ID" value="MVB11051.1"/>
    <property type="molecule type" value="Genomic_DNA"/>
</dbReference>